<evidence type="ECO:0000313" key="6">
    <source>
        <dbReference type="EMBL" id="CAA6826217.1"/>
    </source>
</evidence>
<evidence type="ECO:0000256" key="1">
    <source>
        <dbReference type="ARBA" id="ARBA00022692"/>
    </source>
</evidence>
<organism evidence="6">
    <name type="scientific">uncultured Sulfurovum sp</name>
    <dbReference type="NCBI Taxonomy" id="269237"/>
    <lineage>
        <taxon>Bacteria</taxon>
        <taxon>Pseudomonadati</taxon>
        <taxon>Campylobacterota</taxon>
        <taxon>Epsilonproteobacteria</taxon>
        <taxon>Campylobacterales</taxon>
        <taxon>Sulfurovaceae</taxon>
        <taxon>Sulfurovum</taxon>
        <taxon>environmental samples</taxon>
    </lineage>
</organism>
<feature type="transmembrane region" description="Helical" evidence="4">
    <location>
        <begin position="15"/>
        <end position="36"/>
    </location>
</feature>
<protein>
    <submittedName>
        <fullName evidence="6">Transporter, MFS superfamily</fullName>
    </submittedName>
</protein>
<dbReference type="AlphaFoldDB" id="A0A6S6U7H5"/>
<dbReference type="Gene3D" id="1.20.1250.20">
    <property type="entry name" value="MFS general substrate transporter like domains"/>
    <property type="match status" value="1"/>
</dbReference>
<feature type="non-terminal residue" evidence="6">
    <location>
        <position position="235"/>
    </location>
</feature>
<feature type="transmembrane region" description="Helical" evidence="4">
    <location>
        <begin position="172"/>
        <end position="191"/>
    </location>
</feature>
<evidence type="ECO:0000256" key="3">
    <source>
        <dbReference type="ARBA" id="ARBA00023136"/>
    </source>
</evidence>
<evidence type="ECO:0000256" key="4">
    <source>
        <dbReference type="SAM" id="Phobius"/>
    </source>
</evidence>
<gene>
    <name evidence="6" type="ORF">HELGO_WM25618</name>
</gene>
<dbReference type="Pfam" id="PF06779">
    <property type="entry name" value="MFS_4"/>
    <property type="match status" value="1"/>
</dbReference>
<feature type="transmembrane region" description="Helical" evidence="4">
    <location>
        <begin position="106"/>
        <end position="131"/>
    </location>
</feature>
<evidence type="ECO:0000259" key="5">
    <source>
        <dbReference type="PROSITE" id="PS50850"/>
    </source>
</evidence>
<dbReference type="GO" id="GO:0005886">
    <property type="term" value="C:plasma membrane"/>
    <property type="evidence" value="ECO:0007669"/>
    <property type="project" value="TreeGrafter"/>
</dbReference>
<feature type="transmembrane region" description="Helical" evidence="4">
    <location>
        <begin position="211"/>
        <end position="231"/>
    </location>
</feature>
<accession>A0A6S6U7H5</accession>
<dbReference type="PANTHER" id="PTHR23537">
    <property type="match status" value="1"/>
</dbReference>
<proteinExistence type="predicted"/>
<feature type="transmembrane region" description="Helical" evidence="4">
    <location>
        <begin position="56"/>
        <end position="74"/>
    </location>
</feature>
<keyword evidence="3 4" id="KW-0472">Membrane</keyword>
<keyword evidence="1 4" id="KW-0812">Transmembrane</keyword>
<feature type="transmembrane region" description="Helical" evidence="4">
    <location>
        <begin position="81"/>
        <end position="100"/>
    </location>
</feature>
<reference evidence="6" key="1">
    <citation type="submission" date="2020-01" db="EMBL/GenBank/DDBJ databases">
        <authorList>
            <person name="Meier V. D."/>
            <person name="Meier V D."/>
        </authorList>
    </citation>
    <scope>NUCLEOTIDE SEQUENCE</scope>
    <source>
        <strain evidence="6">HLG_WM_MAG_02</strain>
    </source>
</reference>
<dbReference type="InterPro" id="IPR036259">
    <property type="entry name" value="MFS_trans_sf"/>
</dbReference>
<dbReference type="InterPro" id="IPR010645">
    <property type="entry name" value="MFS_4"/>
</dbReference>
<feature type="domain" description="Major facilitator superfamily (MFS) profile" evidence="5">
    <location>
        <begin position="16"/>
        <end position="235"/>
    </location>
</feature>
<dbReference type="EMBL" id="CACVAZ010000205">
    <property type="protein sequence ID" value="CAA6826217.1"/>
    <property type="molecule type" value="Genomic_DNA"/>
</dbReference>
<evidence type="ECO:0000256" key="2">
    <source>
        <dbReference type="ARBA" id="ARBA00022989"/>
    </source>
</evidence>
<name>A0A6S6U7H5_9BACT</name>
<dbReference type="PANTHER" id="PTHR23537:SF1">
    <property type="entry name" value="SUGAR TRANSPORTER"/>
    <property type="match status" value="1"/>
</dbReference>
<dbReference type="PROSITE" id="PS50850">
    <property type="entry name" value="MFS"/>
    <property type="match status" value="1"/>
</dbReference>
<keyword evidence="2 4" id="KW-1133">Transmembrane helix</keyword>
<dbReference type="SUPFAM" id="SSF103473">
    <property type="entry name" value="MFS general substrate transporter"/>
    <property type="match status" value="1"/>
</dbReference>
<dbReference type="GO" id="GO:0022857">
    <property type="term" value="F:transmembrane transporter activity"/>
    <property type="evidence" value="ECO:0007669"/>
    <property type="project" value="InterPro"/>
</dbReference>
<dbReference type="InterPro" id="IPR020846">
    <property type="entry name" value="MFS_dom"/>
</dbReference>
<feature type="transmembrane region" description="Helical" evidence="4">
    <location>
        <begin position="143"/>
        <end position="160"/>
    </location>
</feature>
<sequence>MVHENINLLDKNKNFNILLAGILALIVGIGVARFAFTTLLPPMLNDFLSVTNAGLFASFNYAGYLSGAVFSMFIKDINTKVIFFRIGMLLSVFTTLVLATTSNETLWFVSRVVAGFGSAMALIVGSSIVMVKLSYADKTKAMGIHFSGIGFAIAVSDVIGQYVLRKGTWQDAWMVLSIFALIISLYAMYILSFDKELKKEAVKHSVSRVMFTPYVILLILAYFTSGVGYVVQATF</sequence>